<reference evidence="1 2" key="1">
    <citation type="submission" date="2024-07" db="EMBL/GenBank/DDBJ databases">
        <authorList>
            <person name="Akdeniz Z."/>
        </authorList>
    </citation>
    <scope>NUCLEOTIDE SEQUENCE [LARGE SCALE GENOMIC DNA]</scope>
</reference>
<gene>
    <name evidence="1" type="ORF">HINF_LOCUS6764</name>
</gene>
<organism evidence="1 2">
    <name type="scientific">Hexamita inflata</name>
    <dbReference type="NCBI Taxonomy" id="28002"/>
    <lineage>
        <taxon>Eukaryota</taxon>
        <taxon>Metamonada</taxon>
        <taxon>Diplomonadida</taxon>
        <taxon>Hexamitidae</taxon>
        <taxon>Hexamitinae</taxon>
        <taxon>Hexamita</taxon>
    </lineage>
</organism>
<accession>A0ABP1H501</accession>
<sequence length="297" mass="33228">MLHILSVYTATSVNTQFAKEAINKKDETLVQIEYRYPTPASCTGTLIYQSFYQQYLLKADELSKNIVKGTTFSFAETIKTLYKTDSDTYKCLPYVQARLLIPISLKYKYETKGGASCATGTSSNITIDSTLTASKTAVSSEWIYIFMLKQENGVDTAEAYQIPYMTFIVNLTNGTFKMNEINCVTLTINKPTIIQSKLVYLDTRATCAENYIKGTSCVKQGDQTSVSKSLVGIQLKNSTTPVGQYVFQDVPLFIGWTGTDGKQVTLTSERTVFSHFQQFIIPQSFYDTLTKWGNTIA</sequence>
<name>A0ABP1H501_9EUKA</name>
<comment type="caution">
    <text evidence="1">The sequence shown here is derived from an EMBL/GenBank/DDBJ whole genome shotgun (WGS) entry which is preliminary data.</text>
</comment>
<evidence type="ECO:0000313" key="2">
    <source>
        <dbReference type="Proteomes" id="UP001642409"/>
    </source>
</evidence>
<proteinExistence type="predicted"/>
<protein>
    <submittedName>
        <fullName evidence="1">Hypothetical_protein</fullName>
    </submittedName>
</protein>
<dbReference type="Proteomes" id="UP001642409">
    <property type="component" value="Unassembled WGS sequence"/>
</dbReference>
<evidence type="ECO:0000313" key="1">
    <source>
        <dbReference type="EMBL" id="CAL5981655.1"/>
    </source>
</evidence>
<keyword evidence="2" id="KW-1185">Reference proteome</keyword>
<dbReference type="EMBL" id="CAXDID020000013">
    <property type="protein sequence ID" value="CAL5981655.1"/>
    <property type="molecule type" value="Genomic_DNA"/>
</dbReference>